<evidence type="ECO:0000313" key="5">
    <source>
        <dbReference type="Proteomes" id="UP000538147"/>
    </source>
</evidence>
<evidence type="ECO:0000313" key="4">
    <source>
        <dbReference type="EMBL" id="MBB6226360.1"/>
    </source>
</evidence>
<gene>
    <name evidence="4" type="ORF">FHS79_000514</name>
</gene>
<dbReference type="AlphaFoldDB" id="A0A841L1Q8"/>
<dbReference type="Gene3D" id="1.10.150.250">
    <property type="entry name" value="Flavinator of succinate dehydrogenase"/>
    <property type="match status" value="1"/>
</dbReference>
<dbReference type="Pfam" id="PF03937">
    <property type="entry name" value="Sdh5"/>
    <property type="match status" value="1"/>
</dbReference>
<dbReference type="InterPro" id="IPR005631">
    <property type="entry name" value="SDH"/>
</dbReference>
<keyword evidence="5" id="KW-1185">Reference proteome</keyword>
<dbReference type="SUPFAM" id="SSF109910">
    <property type="entry name" value="YgfY-like"/>
    <property type="match status" value="1"/>
</dbReference>
<dbReference type="RefSeq" id="WP_184194909.1">
    <property type="nucleotide sequence ID" value="NZ_BMOX01000089.1"/>
</dbReference>
<dbReference type="PANTHER" id="PTHR12469:SF2">
    <property type="entry name" value="SUCCINATE DEHYDROGENASE ASSEMBLY FACTOR 2, MITOCHONDRIAL"/>
    <property type="match status" value="1"/>
</dbReference>
<comment type="similarity">
    <text evidence="1">Belongs to the SdhE FAD assembly factor family.</text>
</comment>
<evidence type="ECO:0000256" key="3">
    <source>
        <dbReference type="ARBA" id="ARBA00023186"/>
    </source>
</evidence>
<comment type="caution">
    <text evidence="4">The sequence shown here is derived from an EMBL/GenBank/DDBJ whole genome shotgun (WGS) entry which is preliminary data.</text>
</comment>
<dbReference type="InterPro" id="IPR036714">
    <property type="entry name" value="SDH_sf"/>
</dbReference>
<dbReference type="Proteomes" id="UP000538147">
    <property type="component" value="Unassembled WGS sequence"/>
</dbReference>
<keyword evidence="3" id="KW-0143">Chaperone</keyword>
<dbReference type="EMBL" id="JACIIV010000003">
    <property type="protein sequence ID" value="MBB6226360.1"/>
    <property type="molecule type" value="Genomic_DNA"/>
</dbReference>
<dbReference type="PANTHER" id="PTHR12469">
    <property type="entry name" value="PROTEIN EMI5 HOMOLOG, MITOCHONDRIAL"/>
    <property type="match status" value="1"/>
</dbReference>
<sequence>MTDPTHEQHRLRKLRFRADHRGTREADYIIGGFARKYADGWNEDELQWFEAVLDEQDVDVMGWALGTIQAPERFRGPMLDALQKLDFIETPSTEEKL</sequence>
<reference evidence="4 5" key="1">
    <citation type="submission" date="2020-08" db="EMBL/GenBank/DDBJ databases">
        <title>Genomic Encyclopedia of Type Strains, Phase IV (KMG-IV): sequencing the most valuable type-strain genomes for metagenomic binning, comparative biology and taxonomic classification.</title>
        <authorList>
            <person name="Goeker M."/>
        </authorList>
    </citation>
    <scope>NUCLEOTIDE SEQUENCE [LARGE SCALE GENOMIC DNA]</scope>
    <source>
        <strain evidence="4 5">DSM 102189</strain>
    </source>
</reference>
<accession>A0A841L1Q8</accession>
<evidence type="ECO:0000256" key="2">
    <source>
        <dbReference type="ARBA" id="ARBA00019418"/>
    </source>
</evidence>
<protein>
    <recommendedName>
        <fullName evidence="2">FAD assembly factor SdhE</fullName>
    </recommendedName>
</protein>
<dbReference type="GO" id="GO:0006099">
    <property type="term" value="P:tricarboxylic acid cycle"/>
    <property type="evidence" value="ECO:0007669"/>
    <property type="project" value="TreeGrafter"/>
</dbReference>
<proteinExistence type="inferred from homology"/>
<name>A0A841L1Q8_9SPHN</name>
<evidence type="ECO:0000256" key="1">
    <source>
        <dbReference type="ARBA" id="ARBA00008571"/>
    </source>
</evidence>
<organism evidence="4 5">
    <name type="scientific">Polymorphobacter multimanifer</name>
    <dbReference type="NCBI Taxonomy" id="1070431"/>
    <lineage>
        <taxon>Bacteria</taxon>
        <taxon>Pseudomonadati</taxon>
        <taxon>Pseudomonadota</taxon>
        <taxon>Alphaproteobacteria</taxon>
        <taxon>Sphingomonadales</taxon>
        <taxon>Sphingosinicellaceae</taxon>
        <taxon>Polymorphobacter</taxon>
    </lineage>
</organism>